<dbReference type="RefSeq" id="WP_169604237.1">
    <property type="nucleotide sequence ID" value="NZ_CP046565.1"/>
</dbReference>
<dbReference type="EMBL" id="CP046565">
    <property type="protein sequence ID" value="QJD30964.1"/>
    <property type="molecule type" value="Genomic_DNA"/>
</dbReference>
<evidence type="ECO:0000313" key="2">
    <source>
        <dbReference type="Proteomes" id="UP000503004"/>
    </source>
</evidence>
<gene>
    <name evidence="1" type="ORF">GNH96_14055</name>
</gene>
<protein>
    <submittedName>
        <fullName evidence="1">Uncharacterized protein</fullName>
    </submittedName>
</protein>
<accession>A0A858QB87</accession>
<organism evidence="1 2">
    <name type="scientific">Methylococcus geothermalis</name>
    <dbReference type="NCBI Taxonomy" id="2681310"/>
    <lineage>
        <taxon>Bacteria</taxon>
        <taxon>Pseudomonadati</taxon>
        <taxon>Pseudomonadota</taxon>
        <taxon>Gammaproteobacteria</taxon>
        <taxon>Methylococcales</taxon>
        <taxon>Methylococcaceae</taxon>
        <taxon>Methylococcus</taxon>
    </lineage>
</organism>
<sequence length="177" mass="19865">MSEPALKDAFVRDFSGDFTIHKDIPGESLVEGKPVVIDFLIKPKQHLIDRGFDNDWIGVEVKYLKSYKLGEVNALAWQALSYAQSRFNVGSMQVRPMFVLMHANLSLNLQNAKNKGIPDDSSGVISFVERGNVGWIERDPKYTWRIGFGSHGYFNIKYGRAAIATLGIKRNAGNVRC</sequence>
<dbReference type="KEGG" id="metu:GNH96_14055"/>
<reference evidence="2" key="1">
    <citation type="submission" date="2019-12" db="EMBL/GenBank/DDBJ databases">
        <authorList>
            <person name="Awala S.I."/>
            <person name="Rhee S.K."/>
        </authorList>
    </citation>
    <scope>NUCLEOTIDE SEQUENCE [LARGE SCALE GENOMIC DNA]</scope>
    <source>
        <strain evidence="2">IM1</strain>
    </source>
</reference>
<evidence type="ECO:0000313" key="1">
    <source>
        <dbReference type="EMBL" id="QJD30964.1"/>
    </source>
</evidence>
<dbReference type="Proteomes" id="UP000503004">
    <property type="component" value="Chromosome"/>
</dbReference>
<keyword evidence="2" id="KW-1185">Reference proteome</keyword>
<name>A0A858QB87_9GAMM</name>
<dbReference type="AlphaFoldDB" id="A0A858QB87"/>
<proteinExistence type="predicted"/>